<proteinExistence type="predicted"/>
<protein>
    <recommendedName>
        <fullName evidence="4">DUF2293 domain-containing protein</fullName>
    </recommendedName>
</protein>
<evidence type="ECO:0000313" key="3">
    <source>
        <dbReference type="Proteomes" id="UP000606974"/>
    </source>
</evidence>
<feature type="region of interest" description="Disordered" evidence="1">
    <location>
        <begin position="207"/>
        <end position="249"/>
    </location>
</feature>
<name>A0A8H7A3X0_9EURO</name>
<keyword evidence="3" id="KW-1185">Reference proteome</keyword>
<accession>A0A8H7A3X0</accession>
<sequence>MLTPIYILTQKRSIHVGSEGSESGSKSVDSETKTSRVYRNKHGEEIIFNTKNKTKILPQGYVFVPSGNIFMTRNCRKLSQKSYALYRPESRKKGSTPIGLYVPRDVFEKVTSVFKAKRAKIDKDLRRALDEQYPRMPPAVKSELHTLISYQSDGLTGKSALKYMGIHIHNYVRDRHPPFTSLNLRNGKQHNKGISIGEVLASWRGEDKKVGEQARLEEEKEVEEEEGEEGDGGKRRGGGRQGGGKGEEL</sequence>
<comment type="caution">
    <text evidence="2">The sequence shown here is derived from an EMBL/GenBank/DDBJ whole genome shotgun (WGS) entry which is preliminary data.</text>
</comment>
<gene>
    <name evidence="2" type="ORF">GJ744_007327</name>
</gene>
<organism evidence="2 3">
    <name type="scientific">Endocarpon pusillum</name>
    <dbReference type="NCBI Taxonomy" id="364733"/>
    <lineage>
        <taxon>Eukaryota</taxon>
        <taxon>Fungi</taxon>
        <taxon>Dikarya</taxon>
        <taxon>Ascomycota</taxon>
        <taxon>Pezizomycotina</taxon>
        <taxon>Eurotiomycetes</taxon>
        <taxon>Chaetothyriomycetidae</taxon>
        <taxon>Verrucariales</taxon>
        <taxon>Verrucariaceae</taxon>
        <taxon>Endocarpon</taxon>
    </lineage>
</organism>
<feature type="compositionally biased region" description="Basic and acidic residues" evidence="1">
    <location>
        <begin position="207"/>
        <end position="218"/>
    </location>
</feature>
<dbReference type="AlphaFoldDB" id="A0A8H7A3X0"/>
<dbReference type="OrthoDB" id="5381833at2759"/>
<feature type="compositionally biased region" description="Gly residues" evidence="1">
    <location>
        <begin position="239"/>
        <end position="249"/>
    </location>
</feature>
<evidence type="ECO:0000313" key="2">
    <source>
        <dbReference type="EMBL" id="KAF7502083.1"/>
    </source>
</evidence>
<dbReference type="EMBL" id="JAACFV010000357">
    <property type="protein sequence ID" value="KAF7502083.1"/>
    <property type="molecule type" value="Genomic_DNA"/>
</dbReference>
<evidence type="ECO:0008006" key="4">
    <source>
        <dbReference type="Google" id="ProtNLM"/>
    </source>
</evidence>
<feature type="compositionally biased region" description="Acidic residues" evidence="1">
    <location>
        <begin position="219"/>
        <end position="230"/>
    </location>
</feature>
<evidence type="ECO:0000256" key="1">
    <source>
        <dbReference type="SAM" id="MobiDB-lite"/>
    </source>
</evidence>
<reference evidence="2" key="1">
    <citation type="submission" date="2020-02" db="EMBL/GenBank/DDBJ databases">
        <authorList>
            <person name="Palmer J.M."/>
        </authorList>
    </citation>
    <scope>NUCLEOTIDE SEQUENCE</scope>
    <source>
        <strain evidence="2">EPUS1.4</strain>
        <tissue evidence="2">Thallus</tissue>
    </source>
</reference>
<dbReference type="Proteomes" id="UP000606974">
    <property type="component" value="Unassembled WGS sequence"/>
</dbReference>